<evidence type="ECO:0000256" key="1">
    <source>
        <dbReference type="ARBA" id="ARBA00022723"/>
    </source>
</evidence>
<sequence length="213" mass="23576">MSTQERVTRYTRSRRRKPMLNVDLNAAPPCESRSQEGISTCARSRDEQAGRQGDAIPAPIDLEAYEDDVIITSPGAFAEAKNNSRRNHGKTVVIDLDSEERSSRNKCRRISTNQTIINCDVYVNLEESSNGVKNTAQSLVASQPIPPPPKEPKFSCPVCMGPLVEEVSTKCGHIFCKACIKTAIAAQSKCPTCRRKITMKDTFRIYLPATTRA</sequence>
<dbReference type="InterPro" id="IPR049627">
    <property type="entry name" value="SLX8"/>
</dbReference>
<gene>
    <name evidence="7" type="ORF">OLEA9_A008739</name>
</gene>
<keyword evidence="8" id="KW-1185">Reference proteome</keyword>
<dbReference type="GO" id="GO:0008270">
    <property type="term" value="F:zinc ion binding"/>
    <property type="evidence" value="ECO:0007669"/>
    <property type="project" value="UniProtKB-KW"/>
</dbReference>
<organism evidence="7 8">
    <name type="scientific">Olea europaea subsp. europaea</name>
    <dbReference type="NCBI Taxonomy" id="158383"/>
    <lineage>
        <taxon>Eukaryota</taxon>
        <taxon>Viridiplantae</taxon>
        <taxon>Streptophyta</taxon>
        <taxon>Embryophyta</taxon>
        <taxon>Tracheophyta</taxon>
        <taxon>Spermatophyta</taxon>
        <taxon>Magnoliopsida</taxon>
        <taxon>eudicotyledons</taxon>
        <taxon>Gunneridae</taxon>
        <taxon>Pentapetalae</taxon>
        <taxon>asterids</taxon>
        <taxon>lamiids</taxon>
        <taxon>Lamiales</taxon>
        <taxon>Oleaceae</taxon>
        <taxon>Oleeae</taxon>
        <taxon>Olea</taxon>
    </lineage>
</organism>
<feature type="domain" description="RING-type" evidence="6">
    <location>
        <begin position="156"/>
        <end position="194"/>
    </location>
</feature>
<evidence type="ECO:0000256" key="3">
    <source>
        <dbReference type="ARBA" id="ARBA00022833"/>
    </source>
</evidence>
<dbReference type="GO" id="GO:0006511">
    <property type="term" value="P:ubiquitin-dependent protein catabolic process"/>
    <property type="evidence" value="ECO:0007669"/>
    <property type="project" value="TreeGrafter"/>
</dbReference>
<dbReference type="InterPro" id="IPR017907">
    <property type="entry name" value="Znf_RING_CS"/>
</dbReference>
<dbReference type="GO" id="GO:0140082">
    <property type="term" value="F:SUMO-ubiquitin ligase activity"/>
    <property type="evidence" value="ECO:0007669"/>
    <property type="project" value="TreeGrafter"/>
</dbReference>
<dbReference type="PANTHER" id="PTHR47094">
    <property type="entry name" value="ELFLESS, ISOFORM B"/>
    <property type="match status" value="1"/>
</dbReference>
<keyword evidence="7" id="KW-0436">Ligase</keyword>
<dbReference type="SUPFAM" id="SSF57850">
    <property type="entry name" value="RING/U-box"/>
    <property type="match status" value="1"/>
</dbReference>
<dbReference type="SMART" id="SM00184">
    <property type="entry name" value="RING"/>
    <property type="match status" value="1"/>
</dbReference>
<evidence type="ECO:0000256" key="5">
    <source>
        <dbReference type="SAM" id="MobiDB-lite"/>
    </source>
</evidence>
<protein>
    <submittedName>
        <fullName evidence="7">E3 ubiquitin- ligase RNF4-like</fullName>
    </submittedName>
</protein>
<dbReference type="InterPro" id="IPR001841">
    <property type="entry name" value="Znf_RING"/>
</dbReference>
<dbReference type="OrthoDB" id="6105938at2759"/>
<comment type="caution">
    <text evidence="7">The sequence shown here is derived from an EMBL/GenBank/DDBJ whole genome shotgun (WGS) entry which is preliminary data.</text>
</comment>
<dbReference type="GO" id="GO:0016874">
    <property type="term" value="F:ligase activity"/>
    <property type="evidence" value="ECO:0007669"/>
    <property type="project" value="UniProtKB-KW"/>
</dbReference>
<proteinExistence type="predicted"/>
<dbReference type="GO" id="GO:0032183">
    <property type="term" value="F:SUMO binding"/>
    <property type="evidence" value="ECO:0007669"/>
    <property type="project" value="TreeGrafter"/>
</dbReference>
<name>A0A8S0QXV0_OLEEU</name>
<accession>A0A8S0QXV0</accession>
<dbReference type="GO" id="GO:0061630">
    <property type="term" value="F:ubiquitin protein ligase activity"/>
    <property type="evidence" value="ECO:0007669"/>
    <property type="project" value="InterPro"/>
</dbReference>
<dbReference type="Gramene" id="OE9A008739T4">
    <property type="protein sequence ID" value="OE9A008739C4"/>
    <property type="gene ID" value="OE9A008739"/>
</dbReference>
<dbReference type="Gene3D" id="3.30.40.10">
    <property type="entry name" value="Zinc/RING finger domain, C3HC4 (zinc finger)"/>
    <property type="match status" value="1"/>
</dbReference>
<dbReference type="AlphaFoldDB" id="A0A8S0QXV0"/>
<evidence type="ECO:0000256" key="2">
    <source>
        <dbReference type="ARBA" id="ARBA00022771"/>
    </source>
</evidence>
<dbReference type="Proteomes" id="UP000594638">
    <property type="component" value="Unassembled WGS sequence"/>
</dbReference>
<evidence type="ECO:0000313" key="7">
    <source>
        <dbReference type="EMBL" id="CAA2970754.1"/>
    </source>
</evidence>
<dbReference type="Pfam" id="PF13923">
    <property type="entry name" value="zf-C3HC4_2"/>
    <property type="match status" value="1"/>
</dbReference>
<reference evidence="7 8" key="1">
    <citation type="submission" date="2019-12" db="EMBL/GenBank/DDBJ databases">
        <authorList>
            <person name="Alioto T."/>
            <person name="Alioto T."/>
            <person name="Gomez Garrido J."/>
        </authorList>
    </citation>
    <scope>NUCLEOTIDE SEQUENCE [LARGE SCALE GENOMIC DNA]</scope>
</reference>
<evidence type="ECO:0000313" key="8">
    <source>
        <dbReference type="Proteomes" id="UP000594638"/>
    </source>
</evidence>
<dbReference type="PROSITE" id="PS00518">
    <property type="entry name" value="ZF_RING_1"/>
    <property type="match status" value="1"/>
</dbReference>
<dbReference type="Gramene" id="OE9A008739T3">
    <property type="protein sequence ID" value="OE9A008739C3"/>
    <property type="gene ID" value="OE9A008739"/>
</dbReference>
<dbReference type="EMBL" id="CACTIH010001983">
    <property type="protein sequence ID" value="CAA2970754.1"/>
    <property type="molecule type" value="Genomic_DNA"/>
</dbReference>
<keyword evidence="2 4" id="KW-0863">Zinc-finger</keyword>
<dbReference type="Gramene" id="OE9A008739T1">
    <property type="protein sequence ID" value="OE9A008739C1"/>
    <property type="gene ID" value="OE9A008739"/>
</dbReference>
<evidence type="ECO:0000259" key="6">
    <source>
        <dbReference type="PROSITE" id="PS50089"/>
    </source>
</evidence>
<keyword evidence="1" id="KW-0479">Metal-binding</keyword>
<dbReference type="PROSITE" id="PS50089">
    <property type="entry name" value="ZF_RING_2"/>
    <property type="match status" value="1"/>
</dbReference>
<dbReference type="PANTHER" id="PTHR47094:SF1">
    <property type="entry name" value="RING-TYPE E3 UBIQUITIN TRANSFERASE"/>
    <property type="match status" value="1"/>
</dbReference>
<feature type="compositionally biased region" description="Basic residues" evidence="5">
    <location>
        <begin position="9"/>
        <end position="18"/>
    </location>
</feature>
<dbReference type="InterPro" id="IPR013083">
    <property type="entry name" value="Znf_RING/FYVE/PHD"/>
</dbReference>
<keyword evidence="3" id="KW-0862">Zinc</keyword>
<dbReference type="GO" id="GO:0033768">
    <property type="term" value="C:SUMO-targeted ubiquitin ligase complex"/>
    <property type="evidence" value="ECO:0007669"/>
    <property type="project" value="TreeGrafter"/>
</dbReference>
<feature type="region of interest" description="Disordered" evidence="5">
    <location>
        <begin position="1"/>
        <end position="37"/>
    </location>
</feature>
<evidence type="ECO:0000256" key="4">
    <source>
        <dbReference type="PROSITE-ProRule" id="PRU00175"/>
    </source>
</evidence>